<dbReference type="PANTHER" id="PTHR43133:SF46">
    <property type="entry name" value="RNA POLYMERASE SIGMA-70 FACTOR ECF SUBFAMILY"/>
    <property type="match status" value="1"/>
</dbReference>
<dbReference type="Gene3D" id="1.10.10.10">
    <property type="entry name" value="Winged helix-like DNA-binding domain superfamily/Winged helix DNA-binding domain"/>
    <property type="match status" value="1"/>
</dbReference>
<feature type="domain" description="RNA polymerase sigma factor 70 region 4 type 2" evidence="6">
    <location>
        <begin position="129"/>
        <end position="178"/>
    </location>
</feature>
<organism evidence="7 8">
    <name type="scientific">Anseongella ginsenosidimutans</name>
    <dbReference type="NCBI Taxonomy" id="496056"/>
    <lineage>
        <taxon>Bacteria</taxon>
        <taxon>Pseudomonadati</taxon>
        <taxon>Bacteroidota</taxon>
        <taxon>Sphingobacteriia</taxon>
        <taxon>Sphingobacteriales</taxon>
        <taxon>Sphingobacteriaceae</taxon>
        <taxon>Anseongella</taxon>
    </lineage>
</organism>
<keyword evidence="3" id="KW-0731">Sigma factor</keyword>
<comment type="caution">
    <text evidence="7">The sequence shown here is derived from an EMBL/GenBank/DDBJ whole genome shotgun (WGS) entry which is preliminary data.</text>
</comment>
<evidence type="ECO:0000256" key="1">
    <source>
        <dbReference type="ARBA" id="ARBA00010641"/>
    </source>
</evidence>
<proteinExistence type="inferred from homology"/>
<dbReference type="InterPro" id="IPR036388">
    <property type="entry name" value="WH-like_DNA-bd_sf"/>
</dbReference>
<keyword evidence="4" id="KW-0804">Transcription</keyword>
<dbReference type="Pfam" id="PF08281">
    <property type="entry name" value="Sigma70_r4_2"/>
    <property type="match status" value="1"/>
</dbReference>
<evidence type="ECO:0000313" key="7">
    <source>
        <dbReference type="EMBL" id="TCS85892.1"/>
    </source>
</evidence>
<evidence type="ECO:0000313" key="8">
    <source>
        <dbReference type="Proteomes" id="UP000295807"/>
    </source>
</evidence>
<dbReference type="InterPro" id="IPR013325">
    <property type="entry name" value="RNA_pol_sigma_r2"/>
</dbReference>
<dbReference type="SUPFAM" id="SSF88946">
    <property type="entry name" value="Sigma2 domain of RNA polymerase sigma factors"/>
    <property type="match status" value="1"/>
</dbReference>
<dbReference type="GO" id="GO:0006352">
    <property type="term" value="P:DNA-templated transcription initiation"/>
    <property type="evidence" value="ECO:0007669"/>
    <property type="project" value="InterPro"/>
</dbReference>
<evidence type="ECO:0000256" key="3">
    <source>
        <dbReference type="ARBA" id="ARBA00023082"/>
    </source>
</evidence>
<evidence type="ECO:0000256" key="4">
    <source>
        <dbReference type="ARBA" id="ARBA00023163"/>
    </source>
</evidence>
<dbReference type="GO" id="GO:0003677">
    <property type="term" value="F:DNA binding"/>
    <property type="evidence" value="ECO:0007669"/>
    <property type="project" value="InterPro"/>
</dbReference>
<accession>A0A4R3KPT4</accession>
<dbReference type="NCBIfam" id="TIGR02937">
    <property type="entry name" value="sigma70-ECF"/>
    <property type="match status" value="1"/>
</dbReference>
<dbReference type="InterPro" id="IPR014327">
    <property type="entry name" value="RNA_pol_sigma70_bacteroid"/>
</dbReference>
<feature type="domain" description="RNA polymerase sigma-70 region 2" evidence="5">
    <location>
        <begin position="30"/>
        <end position="97"/>
    </location>
</feature>
<protein>
    <submittedName>
        <fullName evidence="7">RNA polymerase sigma-70 factor (ECF subfamily)</fullName>
    </submittedName>
</protein>
<evidence type="ECO:0000256" key="2">
    <source>
        <dbReference type="ARBA" id="ARBA00023015"/>
    </source>
</evidence>
<dbReference type="RefSeq" id="WP_132130010.1">
    <property type="nucleotide sequence ID" value="NZ_CP042432.1"/>
</dbReference>
<keyword evidence="2" id="KW-0805">Transcription regulation</keyword>
<dbReference type="PANTHER" id="PTHR43133">
    <property type="entry name" value="RNA POLYMERASE ECF-TYPE SIGMA FACTO"/>
    <property type="match status" value="1"/>
</dbReference>
<dbReference type="InterPro" id="IPR013249">
    <property type="entry name" value="RNA_pol_sigma70_r4_t2"/>
</dbReference>
<dbReference type="InterPro" id="IPR013324">
    <property type="entry name" value="RNA_pol_sigma_r3/r4-like"/>
</dbReference>
<dbReference type="InterPro" id="IPR014284">
    <property type="entry name" value="RNA_pol_sigma-70_dom"/>
</dbReference>
<evidence type="ECO:0000259" key="5">
    <source>
        <dbReference type="Pfam" id="PF04542"/>
    </source>
</evidence>
<dbReference type="Proteomes" id="UP000295807">
    <property type="component" value="Unassembled WGS sequence"/>
</dbReference>
<dbReference type="Pfam" id="PF04542">
    <property type="entry name" value="Sigma70_r2"/>
    <property type="match status" value="1"/>
</dbReference>
<dbReference type="GO" id="GO:0016987">
    <property type="term" value="F:sigma factor activity"/>
    <property type="evidence" value="ECO:0007669"/>
    <property type="project" value="UniProtKB-KW"/>
</dbReference>
<sequence>MKTAVTNKEYQEKKLLLRISGGDERAFAQLFHAWQGRMFQYIRTIVKSPQVAEEIVLDVMTKLWLGREMLPRVENLNAFLFRIAYRRSVDFLRTVARSPKLTELLSDEMEYASTVSADSTVIQKEYELKLSEAITLLSPQRRKVYEMSRKGSLSHEEIAARLNLSKYTVNNHVSDAVRFIRHYLVKHLDIEVIILYFFLLP</sequence>
<dbReference type="OrthoDB" id="799938at2"/>
<reference evidence="7 8" key="1">
    <citation type="submission" date="2019-03" db="EMBL/GenBank/DDBJ databases">
        <title>Genomic Encyclopedia of Type Strains, Phase IV (KMG-IV): sequencing the most valuable type-strain genomes for metagenomic binning, comparative biology and taxonomic classification.</title>
        <authorList>
            <person name="Goeker M."/>
        </authorList>
    </citation>
    <scope>NUCLEOTIDE SEQUENCE [LARGE SCALE GENOMIC DNA]</scope>
    <source>
        <strain evidence="7 8">DSM 21100</strain>
    </source>
</reference>
<keyword evidence="8" id="KW-1185">Reference proteome</keyword>
<dbReference type="SUPFAM" id="SSF88659">
    <property type="entry name" value="Sigma3 and sigma4 domains of RNA polymerase sigma factors"/>
    <property type="match status" value="1"/>
</dbReference>
<name>A0A4R3KPT4_9SPHI</name>
<dbReference type="InterPro" id="IPR039425">
    <property type="entry name" value="RNA_pol_sigma-70-like"/>
</dbReference>
<dbReference type="InterPro" id="IPR007627">
    <property type="entry name" value="RNA_pol_sigma70_r2"/>
</dbReference>
<evidence type="ECO:0000259" key="6">
    <source>
        <dbReference type="Pfam" id="PF08281"/>
    </source>
</evidence>
<comment type="similarity">
    <text evidence="1">Belongs to the sigma-70 factor family. ECF subfamily.</text>
</comment>
<dbReference type="EMBL" id="SMAD01000010">
    <property type="protein sequence ID" value="TCS85892.1"/>
    <property type="molecule type" value="Genomic_DNA"/>
</dbReference>
<dbReference type="NCBIfam" id="TIGR02985">
    <property type="entry name" value="Sig70_bacteroi1"/>
    <property type="match status" value="1"/>
</dbReference>
<gene>
    <name evidence="7" type="ORF">EDD80_11090</name>
</gene>
<dbReference type="AlphaFoldDB" id="A0A4R3KPT4"/>
<dbReference type="Gene3D" id="1.10.1740.10">
    <property type="match status" value="1"/>
</dbReference>